<dbReference type="InterPro" id="IPR036754">
    <property type="entry name" value="YbaK/aa-tRNA-synt-asso_dom_sf"/>
</dbReference>
<dbReference type="PANTHER" id="PTHR47765:SF2">
    <property type="entry name" value="EXONUCLEASE MUT-7 HOMOLOG"/>
    <property type="match status" value="1"/>
</dbReference>
<accession>A0A3R7XXR4</accession>
<evidence type="ECO:0000259" key="3">
    <source>
        <dbReference type="Pfam" id="PF04073"/>
    </source>
</evidence>
<feature type="region of interest" description="Disordered" evidence="1">
    <location>
        <begin position="729"/>
        <end position="748"/>
    </location>
</feature>
<dbReference type="InterPro" id="IPR052408">
    <property type="entry name" value="Exonuclease_MUT-7-like"/>
</dbReference>
<feature type="domain" description="YbaK/aminoacyl-tRNA synthetase-associated" evidence="3">
    <location>
        <begin position="995"/>
        <end position="1085"/>
    </location>
</feature>
<feature type="domain" description="3'-5' exonuclease" evidence="2">
    <location>
        <begin position="745"/>
        <end position="898"/>
    </location>
</feature>
<dbReference type="SUPFAM" id="SSF55826">
    <property type="entry name" value="YbaK/ProRS associated domain"/>
    <property type="match status" value="1"/>
</dbReference>
<dbReference type="InterPro" id="IPR036397">
    <property type="entry name" value="RNaseH_sf"/>
</dbReference>
<reference evidence="4 5" key="1">
    <citation type="submission" date="2018-06" db="EMBL/GenBank/DDBJ databases">
        <title>Comparative genomics of downy mildews reveals potential adaptations to biotrophy.</title>
        <authorList>
            <person name="Fletcher K."/>
            <person name="Klosterman S.J."/>
            <person name="Derevnina L."/>
            <person name="Martin F."/>
            <person name="Koike S."/>
            <person name="Reyes Chin-Wo S."/>
            <person name="Mou B."/>
            <person name="Michelmore R."/>
        </authorList>
    </citation>
    <scope>NUCLEOTIDE SEQUENCE [LARGE SCALE GENOMIC DNA]</scope>
    <source>
        <strain evidence="4 5">R13</strain>
    </source>
</reference>
<name>A0A3R7XXR4_9STRA</name>
<dbReference type="InterPro" id="IPR007214">
    <property type="entry name" value="YbaK/aa-tRNA-synth-assoc-dom"/>
</dbReference>
<comment type="caution">
    <text evidence="4">The sequence shown here is derived from an EMBL/GenBank/DDBJ whole genome shotgun (WGS) entry which is preliminary data.</text>
</comment>
<evidence type="ECO:0000313" key="4">
    <source>
        <dbReference type="EMBL" id="RQM16410.1"/>
    </source>
</evidence>
<dbReference type="PANTHER" id="PTHR47765">
    <property type="entry name" value="3'-5' EXONUCLEASE DOMAIN-CONTAINING PROTEIN"/>
    <property type="match status" value="1"/>
</dbReference>
<sequence>MGQLKFLFRCNFSSETKRDFHVESSVKFFLLHSVEAEGLFTVNGAGSSTTREENGYIPLEQFVGPHLGETLAYRVQEVNRKLAMRHGESVRTWLKENYSDNVVSHVVLRGYVFQPLHDFVSTSETTIGHDWFFHRNPVGLTQMTSTEPSRKFMSNPSIATNHLRGWWTTNLETDLPAKVRANDQALLGESRFVLLPKLHWLCPVVATEENASGQVIVEGDSRLGIPRVEALTMEELLAFVREYFQNDASSIETNKARRVLMPLLVAEIVHCPKKVEFGIDDGRRHWYELSRGFVLDPKCWDSSLLYREPVRFKRTLHRNNATGSGELEFEARRNCDADEAFIKPDKVETIVHEQQQHKFDNPISVAPHELCRQLLSLLAAQDILYTHADLRRSTRELFLLRRQHCLSKSDETSSHCGDESAYLRLCMEFLVLHANDIEVAKHARRVGYLLLDVFDGLNCEVNVDDIRTSSLQECSSWVELLTEVAYDTNRWEFFNLVLRAIDLSLTSAHIIEWGGFETTRWLKFLDKLLASQSSRWNAVVVEVIRVFQIGKLVSHYKSLEETADIQKIQSVFGEFVDQCDWQSAERLALVVQNHDMVQTLFQHLSLLNMTKALKRLQKVSFQTETSSLALTSTTDGVASLEAGEISSAKVLGYPINHDKNRSLNEGDRHVLEWKYIDTIPDIEVVIRHLEECTLAIHTVEACNEQAVLRNMLVGIDCEWRPQHLTKVQTSMTSSVHDGEQSEKPSQQIDEDQTCLSIYQLAVGDIVYVIDVQVLGAAAAEPLRFIWNASSRLRLIGFCVSSDLQMIKKAFPEVEVLFESASAQRKSPVILELKKLALFRQIPAKSWGLARLYRICIGEQMDKEQQCSDWGIRPLSYSQIEYAAKDAYAVQRLALHLLADVDFAHAGADNCSVSEYVWNFTKSFDASRNHSFSWTMASVLQPLGKQHVKAALEALGVAPRFMKCDTSSKVGVVVKSIALLIRKPTAIDVNTRRHIAYAVVVLPLDRSIEMEALGALLQVNPDDISLADQETLVRVFGYTRGCLGPIGLREQQATRIFIDNCLQHEEYLLCGGGAVGEVYAIAPDVLIAAVNASVANLSR</sequence>
<evidence type="ECO:0000313" key="5">
    <source>
        <dbReference type="Proteomes" id="UP000286097"/>
    </source>
</evidence>
<dbReference type="Proteomes" id="UP000286097">
    <property type="component" value="Unassembled WGS sequence"/>
</dbReference>
<proteinExistence type="predicted"/>
<dbReference type="VEuPathDB" id="FungiDB:DD237_003419"/>
<dbReference type="Pfam" id="PF01612">
    <property type="entry name" value="DNA_pol_A_exo1"/>
    <property type="match status" value="1"/>
</dbReference>
<dbReference type="InterPro" id="IPR002562">
    <property type="entry name" value="3'-5'_exonuclease_dom"/>
</dbReference>
<dbReference type="SUPFAM" id="SSF53098">
    <property type="entry name" value="Ribonuclease H-like"/>
    <property type="match status" value="1"/>
</dbReference>
<evidence type="ECO:0000256" key="1">
    <source>
        <dbReference type="SAM" id="MobiDB-lite"/>
    </source>
</evidence>
<gene>
    <name evidence="4" type="ORF">DD237_003419</name>
</gene>
<dbReference type="InterPro" id="IPR012337">
    <property type="entry name" value="RNaseH-like_sf"/>
</dbReference>
<dbReference type="Pfam" id="PF04073">
    <property type="entry name" value="tRNA_edit"/>
    <property type="match status" value="1"/>
</dbReference>
<dbReference type="GO" id="GO:0002161">
    <property type="term" value="F:aminoacyl-tRNA deacylase activity"/>
    <property type="evidence" value="ECO:0007669"/>
    <property type="project" value="InterPro"/>
</dbReference>
<dbReference type="InterPro" id="IPR015003">
    <property type="entry name" value="DUF1853"/>
</dbReference>
<dbReference type="Gene3D" id="3.30.420.10">
    <property type="entry name" value="Ribonuclease H-like superfamily/Ribonuclease H"/>
    <property type="match status" value="1"/>
</dbReference>
<dbReference type="Gene3D" id="3.90.960.10">
    <property type="entry name" value="YbaK/aminoacyl-tRNA synthetase-associated domain"/>
    <property type="match status" value="1"/>
</dbReference>
<evidence type="ECO:0000259" key="2">
    <source>
        <dbReference type="Pfam" id="PF01612"/>
    </source>
</evidence>
<evidence type="ECO:0008006" key="6">
    <source>
        <dbReference type="Google" id="ProtNLM"/>
    </source>
</evidence>
<dbReference type="Pfam" id="PF08907">
    <property type="entry name" value="DUF1853"/>
    <property type="match status" value="1"/>
</dbReference>
<protein>
    <recommendedName>
        <fullName evidence="6">3'-5' exonuclease domain-containing protein</fullName>
    </recommendedName>
</protein>
<dbReference type="EMBL" id="QKXF01000118">
    <property type="protein sequence ID" value="RQM16410.1"/>
    <property type="molecule type" value="Genomic_DNA"/>
</dbReference>
<dbReference type="GO" id="GO:0008408">
    <property type="term" value="F:3'-5' exonuclease activity"/>
    <property type="evidence" value="ECO:0007669"/>
    <property type="project" value="InterPro"/>
</dbReference>
<organism evidence="4 5">
    <name type="scientific">Peronospora effusa</name>
    <dbReference type="NCBI Taxonomy" id="542832"/>
    <lineage>
        <taxon>Eukaryota</taxon>
        <taxon>Sar</taxon>
        <taxon>Stramenopiles</taxon>
        <taxon>Oomycota</taxon>
        <taxon>Peronosporomycetes</taxon>
        <taxon>Peronosporales</taxon>
        <taxon>Peronosporaceae</taxon>
        <taxon>Peronospora</taxon>
    </lineage>
</organism>
<dbReference type="AlphaFoldDB" id="A0A3R7XXR4"/>
<dbReference type="GO" id="GO:0003676">
    <property type="term" value="F:nucleic acid binding"/>
    <property type="evidence" value="ECO:0007669"/>
    <property type="project" value="InterPro"/>
</dbReference>